<proteinExistence type="predicted"/>
<accession>A0ACC7LHB0</accession>
<organism evidence="1 2">
    <name type="scientific">Meishania litoralis</name>
    <dbReference type="NCBI Taxonomy" id="3434685"/>
    <lineage>
        <taxon>Bacteria</taxon>
        <taxon>Pseudomonadati</taxon>
        <taxon>Bacteroidota</taxon>
        <taxon>Flavobacteriia</taxon>
        <taxon>Flavobacteriales</taxon>
        <taxon>Flavobacteriaceae</taxon>
        <taxon>Meishania</taxon>
    </lineage>
</organism>
<reference evidence="1" key="1">
    <citation type="submission" date="2024-09" db="EMBL/GenBank/DDBJ databases">
        <authorList>
            <person name="Liu J."/>
        </authorList>
    </citation>
    <scope>NUCLEOTIDE SEQUENCE</scope>
    <source>
        <strain evidence="1">NBU2967</strain>
    </source>
</reference>
<name>A0ACC7LHB0_9FLAO</name>
<keyword evidence="2" id="KW-1185">Reference proteome</keyword>
<dbReference type="Proteomes" id="UP001595191">
    <property type="component" value="Unassembled WGS sequence"/>
</dbReference>
<protein>
    <submittedName>
        <fullName evidence="1">AraC family transcriptional regulator</fullName>
    </submittedName>
</protein>
<comment type="caution">
    <text evidence="1">The sequence shown here is derived from an EMBL/GenBank/DDBJ whole genome shotgun (WGS) entry which is preliminary data.</text>
</comment>
<evidence type="ECO:0000313" key="2">
    <source>
        <dbReference type="Proteomes" id="UP001595191"/>
    </source>
</evidence>
<gene>
    <name evidence="1" type="ORF">ACEZ3G_03765</name>
</gene>
<evidence type="ECO:0000313" key="1">
    <source>
        <dbReference type="EMBL" id="MFH6602581.1"/>
    </source>
</evidence>
<dbReference type="EMBL" id="JBHFPV010000001">
    <property type="protein sequence ID" value="MFH6602581.1"/>
    <property type="molecule type" value="Genomic_DNA"/>
</dbReference>
<sequence>MKSALQKSLIPRTHAFMVQELKQPVFDPNWHFHPEYQLFMVLKGKGTRFIGDHVKPFQEGDITFLGPNLPHFWRSDTEDSASDSDIHAEGIVVYFQEDFLGKSLLDKEEGIMLRKLFKKSLRGFDVTGKTATSVRRMLLDLPTLEGFDTVLGLLRILNLLSRTDDIELLASSGYTNTLREGDTERMNRVYAHVLKHFKRKIPISELAALTHMTPTSFSRYFKTHANKTYSEFVSEIRVGHACKLLIDKKMNASQACYESGFRTLSNFNRQFKAFTNRTPSAYKKRYEMT</sequence>